<dbReference type="AlphaFoldDB" id="A0A6C0K3B4"/>
<name>A0A6C0K3B4_9ZZZZ</name>
<accession>A0A6C0K3B4</accession>
<sequence length="69" mass="8418">MEKVKRSDVWQSDRSWQLYLFNKQQRGQVYKTSDVWQICSDKSDKSWELYLLKRQERGQERKRLCSGSS</sequence>
<organism evidence="1">
    <name type="scientific">viral metagenome</name>
    <dbReference type="NCBI Taxonomy" id="1070528"/>
    <lineage>
        <taxon>unclassified sequences</taxon>
        <taxon>metagenomes</taxon>
        <taxon>organismal metagenomes</taxon>
    </lineage>
</organism>
<proteinExistence type="predicted"/>
<reference evidence="1" key="1">
    <citation type="journal article" date="2020" name="Nature">
        <title>Giant virus diversity and host interactions through global metagenomics.</title>
        <authorList>
            <person name="Schulz F."/>
            <person name="Roux S."/>
            <person name="Paez-Espino D."/>
            <person name="Jungbluth S."/>
            <person name="Walsh D.A."/>
            <person name="Denef V.J."/>
            <person name="McMahon K.D."/>
            <person name="Konstantinidis K.T."/>
            <person name="Eloe-Fadrosh E.A."/>
            <person name="Kyrpides N.C."/>
            <person name="Woyke T."/>
        </authorList>
    </citation>
    <scope>NUCLEOTIDE SEQUENCE</scope>
    <source>
        <strain evidence="1">GVMAG-S-1101169-75</strain>
    </source>
</reference>
<dbReference type="EMBL" id="MN740795">
    <property type="protein sequence ID" value="QHU12043.1"/>
    <property type="molecule type" value="Genomic_DNA"/>
</dbReference>
<evidence type="ECO:0000313" key="1">
    <source>
        <dbReference type="EMBL" id="QHU12043.1"/>
    </source>
</evidence>
<protein>
    <submittedName>
        <fullName evidence="1">Uncharacterized protein</fullName>
    </submittedName>
</protein>